<evidence type="ECO:0000256" key="8">
    <source>
        <dbReference type="SAM" id="MobiDB-lite"/>
    </source>
</evidence>
<evidence type="ECO:0000256" key="7">
    <source>
        <dbReference type="SAM" id="Coils"/>
    </source>
</evidence>
<keyword evidence="4 9" id="KW-1133">Transmembrane helix</keyword>
<evidence type="ECO:0000256" key="2">
    <source>
        <dbReference type="ARBA" id="ARBA00008932"/>
    </source>
</evidence>
<feature type="transmembrane region" description="Helical" evidence="9">
    <location>
        <begin position="215"/>
        <end position="235"/>
    </location>
</feature>
<dbReference type="GO" id="GO:0033149">
    <property type="term" value="F:FFAT motif binding"/>
    <property type="evidence" value="ECO:0007669"/>
    <property type="project" value="TreeGrafter"/>
</dbReference>
<reference evidence="11" key="1">
    <citation type="journal article" date="2023" name="Mol. Biol. Evol.">
        <title>Third-Generation Sequencing Reveals the Adaptive Role of the Epigenome in Three Deep-Sea Polychaetes.</title>
        <authorList>
            <person name="Perez M."/>
            <person name="Aroh O."/>
            <person name="Sun Y."/>
            <person name="Lan Y."/>
            <person name="Juniper S.K."/>
            <person name="Young C.R."/>
            <person name="Angers B."/>
            <person name="Qian P.Y."/>
        </authorList>
    </citation>
    <scope>NUCLEOTIDE SEQUENCE</scope>
    <source>
        <strain evidence="11">R07B-5</strain>
    </source>
</reference>
<organism evidence="11 12">
    <name type="scientific">Ridgeia piscesae</name>
    <name type="common">Tubeworm</name>
    <dbReference type="NCBI Taxonomy" id="27915"/>
    <lineage>
        <taxon>Eukaryota</taxon>
        <taxon>Metazoa</taxon>
        <taxon>Spiralia</taxon>
        <taxon>Lophotrochozoa</taxon>
        <taxon>Annelida</taxon>
        <taxon>Polychaeta</taxon>
        <taxon>Sedentaria</taxon>
        <taxon>Canalipalpata</taxon>
        <taxon>Sabellida</taxon>
        <taxon>Siboglinidae</taxon>
        <taxon>Ridgeia</taxon>
    </lineage>
</organism>
<evidence type="ECO:0000256" key="3">
    <source>
        <dbReference type="ARBA" id="ARBA00022692"/>
    </source>
</evidence>
<proteinExistence type="inferred from homology"/>
<protein>
    <recommendedName>
        <fullName evidence="10">MSP domain-containing protein</fullName>
    </recommendedName>
</protein>
<dbReference type="GO" id="GO:0061817">
    <property type="term" value="P:endoplasmic reticulum-plasma membrane tethering"/>
    <property type="evidence" value="ECO:0007669"/>
    <property type="project" value="TreeGrafter"/>
</dbReference>
<evidence type="ECO:0000256" key="6">
    <source>
        <dbReference type="ARBA" id="ARBA00023136"/>
    </source>
</evidence>
<dbReference type="PROSITE" id="PS50202">
    <property type="entry name" value="MSP"/>
    <property type="match status" value="1"/>
</dbReference>
<evidence type="ECO:0000256" key="5">
    <source>
        <dbReference type="ARBA" id="ARBA00023054"/>
    </source>
</evidence>
<dbReference type="SUPFAM" id="SSF49354">
    <property type="entry name" value="PapD-like"/>
    <property type="match status" value="1"/>
</dbReference>
<dbReference type="EMBL" id="JAODUO010000080">
    <property type="protein sequence ID" value="KAK2190414.1"/>
    <property type="molecule type" value="Genomic_DNA"/>
</dbReference>
<dbReference type="InterPro" id="IPR016763">
    <property type="entry name" value="VAP"/>
</dbReference>
<feature type="compositionally biased region" description="Low complexity" evidence="8">
    <location>
        <begin position="189"/>
        <end position="203"/>
    </location>
</feature>
<comment type="subcellular location">
    <subcellularLocation>
        <location evidence="1">Membrane</location>
        <topology evidence="1">Single-pass type IV membrane protein</topology>
    </subcellularLocation>
</comment>
<evidence type="ECO:0000256" key="9">
    <source>
        <dbReference type="SAM" id="Phobius"/>
    </source>
</evidence>
<feature type="coiled-coil region" evidence="7">
    <location>
        <begin position="152"/>
        <end position="186"/>
    </location>
</feature>
<evidence type="ECO:0000259" key="10">
    <source>
        <dbReference type="PROSITE" id="PS50202"/>
    </source>
</evidence>
<keyword evidence="12" id="KW-1185">Reference proteome</keyword>
<evidence type="ECO:0000256" key="4">
    <source>
        <dbReference type="ARBA" id="ARBA00022989"/>
    </source>
</evidence>
<feature type="domain" description="MSP" evidence="10">
    <location>
        <begin position="7"/>
        <end position="125"/>
    </location>
</feature>
<accession>A0AAD9P932</accession>
<evidence type="ECO:0000256" key="1">
    <source>
        <dbReference type="ARBA" id="ARBA00004211"/>
    </source>
</evidence>
<sequence>MSKSEQVLSLDPPNELRFKGPFTDVVTANLGLNNPSDRRVCFKVKTTAPKRYCVRPNSGIIEPGAKISVAVMLQPFDYDPNEKNKHKFMVQTMYAPDGPIENTDMLWKEATPEQLMDSKLKCVFEPVSPRPNNVPTVSFVGFQGPGPMEADLKKTMQECRRLTTEISTLKEENEVLREESLRLRKLAMTKTTSSTPESSSFQSAIVEQPQPPSTFPSLLIVVIAVILGLVVGKLIL</sequence>
<dbReference type="PANTHER" id="PTHR10809:SF6">
    <property type="entry name" value="AT11025P-RELATED"/>
    <property type="match status" value="1"/>
</dbReference>
<name>A0AAD9P932_RIDPI</name>
<keyword evidence="3 9" id="KW-0812">Transmembrane</keyword>
<dbReference type="Proteomes" id="UP001209878">
    <property type="component" value="Unassembled WGS sequence"/>
</dbReference>
<dbReference type="Pfam" id="PF00635">
    <property type="entry name" value="Motile_Sperm"/>
    <property type="match status" value="1"/>
</dbReference>
<dbReference type="PIRSF" id="PIRSF019693">
    <property type="entry name" value="VAMP-associated"/>
    <property type="match status" value="1"/>
</dbReference>
<dbReference type="Gene3D" id="2.60.40.10">
    <property type="entry name" value="Immunoglobulins"/>
    <property type="match status" value="1"/>
</dbReference>
<evidence type="ECO:0000313" key="12">
    <source>
        <dbReference type="Proteomes" id="UP001209878"/>
    </source>
</evidence>
<dbReference type="GO" id="GO:0090158">
    <property type="term" value="P:endoplasmic reticulum membrane organization"/>
    <property type="evidence" value="ECO:0007669"/>
    <property type="project" value="TreeGrafter"/>
</dbReference>
<gene>
    <name evidence="11" type="ORF">NP493_80g00011</name>
</gene>
<comment type="caution">
    <text evidence="11">The sequence shown here is derived from an EMBL/GenBank/DDBJ whole genome shotgun (WGS) entry which is preliminary data.</text>
</comment>
<dbReference type="InterPro" id="IPR008962">
    <property type="entry name" value="PapD-like_sf"/>
</dbReference>
<feature type="region of interest" description="Disordered" evidence="8">
    <location>
        <begin position="188"/>
        <end position="207"/>
    </location>
</feature>
<keyword evidence="6 9" id="KW-0472">Membrane</keyword>
<dbReference type="AlphaFoldDB" id="A0AAD9P932"/>
<dbReference type="InterPro" id="IPR013783">
    <property type="entry name" value="Ig-like_fold"/>
</dbReference>
<keyword evidence="5 7" id="KW-0175">Coiled coil</keyword>
<dbReference type="PANTHER" id="PTHR10809">
    <property type="entry name" value="VESICLE-ASSOCIATED MEMBRANE PROTEIN-ASSOCIATED PROTEIN"/>
    <property type="match status" value="1"/>
</dbReference>
<comment type="similarity">
    <text evidence="2">Belongs to the VAMP-associated protein (VAP) (TC 9.B.17) family.</text>
</comment>
<dbReference type="InterPro" id="IPR000535">
    <property type="entry name" value="MSP_dom"/>
</dbReference>
<dbReference type="GO" id="GO:0005789">
    <property type="term" value="C:endoplasmic reticulum membrane"/>
    <property type="evidence" value="ECO:0007669"/>
    <property type="project" value="InterPro"/>
</dbReference>
<evidence type="ECO:0000313" key="11">
    <source>
        <dbReference type="EMBL" id="KAK2190414.1"/>
    </source>
</evidence>
<dbReference type="FunFam" id="2.60.40.10:FF:000334">
    <property type="entry name" value="vesicle-associated membrane protein-associated protein A isoform X1"/>
    <property type="match status" value="1"/>
</dbReference>
<dbReference type="GO" id="GO:0005886">
    <property type="term" value="C:plasma membrane"/>
    <property type="evidence" value="ECO:0007669"/>
    <property type="project" value="TreeGrafter"/>
</dbReference>